<dbReference type="InterPro" id="IPR022357">
    <property type="entry name" value="MIP_CS"/>
</dbReference>
<dbReference type="InterPro" id="IPR050363">
    <property type="entry name" value="MIP/Aquaporin"/>
</dbReference>
<comment type="subcellular location">
    <subcellularLocation>
        <location evidence="1">Membrane</location>
        <topology evidence="1">Multi-pass membrane protein</topology>
    </subcellularLocation>
</comment>
<evidence type="ECO:0000256" key="3">
    <source>
        <dbReference type="ARBA" id="ARBA00022448"/>
    </source>
</evidence>
<evidence type="ECO:0000256" key="4">
    <source>
        <dbReference type="ARBA" id="ARBA00022692"/>
    </source>
</evidence>
<organism evidence="9">
    <name type="scientific">Schaalia odontolytica</name>
    <dbReference type="NCBI Taxonomy" id="1660"/>
    <lineage>
        <taxon>Bacteria</taxon>
        <taxon>Bacillati</taxon>
        <taxon>Actinomycetota</taxon>
        <taxon>Actinomycetes</taxon>
        <taxon>Actinomycetales</taxon>
        <taxon>Actinomycetaceae</taxon>
        <taxon>Schaalia</taxon>
    </lineage>
</organism>
<evidence type="ECO:0000256" key="7">
    <source>
        <dbReference type="RuleBase" id="RU000477"/>
    </source>
</evidence>
<dbReference type="PRINTS" id="PR00783">
    <property type="entry name" value="MINTRINSICP"/>
</dbReference>
<evidence type="ECO:0000256" key="5">
    <source>
        <dbReference type="ARBA" id="ARBA00022989"/>
    </source>
</evidence>
<feature type="transmembrane region" description="Helical" evidence="8">
    <location>
        <begin position="20"/>
        <end position="41"/>
    </location>
</feature>
<feature type="transmembrane region" description="Helical" evidence="8">
    <location>
        <begin position="243"/>
        <end position="266"/>
    </location>
</feature>
<protein>
    <submittedName>
        <fullName evidence="9">Putative glycerol uptake facilitator protein</fullName>
    </submittedName>
</protein>
<dbReference type="PANTHER" id="PTHR43829:SF9">
    <property type="entry name" value="AQUAPORIN-9"/>
    <property type="match status" value="1"/>
</dbReference>
<dbReference type="SUPFAM" id="SSF81338">
    <property type="entry name" value="Aquaporin-like"/>
    <property type="match status" value="1"/>
</dbReference>
<evidence type="ECO:0000256" key="6">
    <source>
        <dbReference type="ARBA" id="ARBA00023136"/>
    </source>
</evidence>
<dbReference type="PROSITE" id="PS00221">
    <property type="entry name" value="MIP"/>
    <property type="match status" value="1"/>
</dbReference>
<gene>
    <name evidence="9" type="primary">glpF</name>
    <name evidence="9" type="ORF">AOLFYP35_00190</name>
</gene>
<dbReference type="PANTHER" id="PTHR43829">
    <property type="entry name" value="AQUAPORIN OR AQUAGLYCEROPORIN RELATED"/>
    <property type="match status" value="1"/>
</dbReference>
<evidence type="ECO:0000256" key="8">
    <source>
        <dbReference type="SAM" id="Phobius"/>
    </source>
</evidence>
<dbReference type="Pfam" id="PF00230">
    <property type="entry name" value="MIP"/>
    <property type="match status" value="2"/>
</dbReference>
<dbReference type="InterPro" id="IPR023271">
    <property type="entry name" value="Aquaporin-like"/>
</dbReference>
<accession>A0A6N2R6G4</accession>
<feature type="transmembrane region" description="Helical" evidence="8">
    <location>
        <begin position="53"/>
        <end position="73"/>
    </location>
</feature>
<evidence type="ECO:0000256" key="2">
    <source>
        <dbReference type="ARBA" id="ARBA00006175"/>
    </source>
</evidence>
<dbReference type="GO" id="GO:0015254">
    <property type="term" value="F:glycerol channel activity"/>
    <property type="evidence" value="ECO:0007669"/>
    <property type="project" value="TreeGrafter"/>
</dbReference>
<dbReference type="AlphaFoldDB" id="A0A6N2R6G4"/>
<proteinExistence type="inferred from homology"/>
<keyword evidence="3 7" id="KW-0813">Transport</keyword>
<comment type="similarity">
    <text evidence="2 7">Belongs to the MIP/aquaporin (TC 1.A.8) family.</text>
</comment>
<keyword evidence="4 7" id="KW-0812">Transmembrane</keyword>
<keyword evidence="5 8" id="KW-1133">Transmembrane helix</keyword>
<sequence>MLATILPAFDTSLPVTTAQVFWSEFLGTAVLLLLGAGVVATNLLPKSKGKGGGWLMINFGWGLAVFAGVYVAFRTGGHLNPAVTIAKVVAYLFDPSQTLNGVPAEKAGAVLVTGSNVAVYIIAQFLGAFVGAVLCWLTFKKHFDEDCDPALKLGVFSTGPEIRSYAWNCVTEAIGTAVLVLWVFVSGHTETAIGPLGVALIIVVIGNSLGGPTGYAINPARDLGPRIAHAILPIKGKGGSDWAYSWVPVVGPIVGAVLGTVLYFLVLV</sequence>
<dbReference type="InterPro" id="IPR000425">
    <property type="entry name" value="MIP"/>
</dbReference>
<feature type="transmembrane region" description="Helical" evidence="8">
    <location>
        <begin position="117"/>
        <end position="139"/>
    </location>
</feature>
<name>A0A6N2R6G4_9ACTO</name>
<evidence type="ECO:0000313" key="9">
    <source>
        <dbReference type="EMBL" id="VYS76304.1"/>
    </source>
</evidence>
<reference evidence="9" key="1">
    <citation type="submission" date="2019-11" db="EMBL/GenBank/DDBJ databases">
        <authorList>
            <person name="Feng L."/>
        </authorList>
    </citation>
    <scope>NUCLEOTIDE SEQUENCE</scope>
    <source>
        <strain evidence="9">AodontolyticusLFYP35</strain>
    </source>
</reference>
<dbReference type="Gene3D" id="1.20.1080.10">
    <property type="entry name" value="Glycerol uptake facilitator protein"/>
    <property type="match status" value="1"/>
</dbReference>
<dbReference type="GO" id="GO:0005886">
    <property type="term" value="C:plasma membrane"/>
    <property type="evidence" value="ECO:0007669"/>
    <property type="project" value="TreeGrafter"/>
</dbReference>
<feature type="transmembrane region" description="Helical" evidence="8">
    <location>
        <begin position="165"/>
        <end position="185"/>
    </location>
</feature>
<feature type="transmembrane region" description="Helical" evidence="8">
    <location>
        <begin position="197"/>
        <end position="217"/>
    </location>
</feature>
<dbReference type="EMBL" id="CACRSM010000002">
    <property type="protein sequence ID" value="VYS76304.1"/>
    <property type="molecule type" value="Genomic_DNA"/>
</dbReference>
<evidence type="ECO:0000256" key="1">
    <source>
        <dbReference type="ARBA" id="ARBA00004141"/>
    </source>
</evidence>
<keyword evidence="6 8" id="KW-0472">Membrane</keyword>